<comment type="caution">
    <text evidence="1">The sequence shown here is derived from an EMBL/GenBank/DDBJ whole genome shotgun (WGS) entry which is preliminary data.</text>
</comment>
<dbReference type="RefSeq" id="WP_140454812.1">
    <property type="nucleotide sequence ID" value="NZ_VFRP01000014.1"/>
</dbReference>
<dbReference type="InterPro" id="IPR029069">
    <property type="entry name" value="HotDog_dom_sf"/>
</dbReference>
<dbReference type="Gene3D" id="3.10.129.10">
    <property type="entry name" value="Hotdog Thioesterase"/>
    <property type="match status" value="1"/>
</dbReference>
<dbReference type="SUPFAM" id="SSF54637">
    <property type="entry name" value="Thioesterase/thiol ester dehydrase-isomerase"/>
    <property type="match status" value="1"/>
</dbReference>
<accession>A0A501WJL3</accession>
<sequence length="138" mass="15244">MLSNTLIRRIEWGDCDPAGIVFNPRFFAFFDHGTAMLIEAAGWPMTRAVAEFGPIGWPLVATRATFSAPCATGEDVTITTRVVEARNSSFDIHHLLAKDGETRVEGFETRVWTLRDAATGRLRAAPLPAPLRARFLSQ</sequence>
<evidence type="ECO:0000313" key="1">
    <source>
        <dbReference type="EMBL" id="TPE49548.1"/>
    </source>
</evidence>
<evidence type="ECO:0000313" key="2">
    <source>
        <dbReference type="Proteomes" id="UP000319255"/>
    </source>
</evidence>
<dbReference type="OrthoDB" id="7204167at2"/>
<dbReference type="Proteomes" id="UP000319255">
    <property type="component" value="Unassembled WGS sequence"/>
</dbReference>
<proteinExistence type="predicted"/>
<dbReference type="AlphaFoldDB" id="A0A501WJL3"/>
<dbReference type="CDD" id="cd00586">
    <property type="entry name" value="4HBT"/>
    <property type="match status" value="1"/>
</dbReference>
<organism evidence="1 2">
    <name type="scientific">Amaricoccus solimangrovi</name>
    <dbReference type="NCBI Taxonomy" id="2589815"/>
    <lineage>
        <taxon>Bacteria</taxon>
        <taxon>Pseudomonadati</taxon>
        <taxon>Pseudomonadota</taxon>
        <taxon>Alphaproteobacteria</taxon>
        <taxon>Rhodobacterales</taxon>
        <taxon>Paracoccaceae</taxon>
        <taxon>Amaricoccus</taxon>
    </lineage>
</organism>
<dbReference type="EMBL" id="VFRP01000014">
    <property type="protein sequence ID" value="TPE49548.1"/>
    <property type="molecule type" value="Genomic_DNA"/>
</dbReference>
<name>A0A501WJL3_9RHOB</name>
<gene>
    <name evidence="1" type="ORF">FJM51_14280</name>
</gene>
<protein>
    <submittedName>
        <fullName evidence="1">Acyl-CoA thioesterase</fullName>
    </submittedName>
</protein>
<keyword evidence="2" id="KW-1185">Reference proteome</keyword>
<reference evidence="1 2" key="1">
    <citation type="submission" date="2019-06" db="EMBL/GenBank/DDBJ databases">
        <title>A novel bacterium of genus Amaricoccus, isolated from marine sediment.</title>
        <authorList>
            <person name="Huang H."/>
            <person name="Mo K."/>
            <person name="Hu Y."/>
        </authorList>
    </citation>
    <scope>NUCLEOTIDE SEQUENCE [LARGE SCALE GENOMIC DNA]</scope>
    <source>
        <strain evidence="1 2">HB172011</strain>
    </source>
</reference>
<dbReference type="Pfam" id="PF13279">
    <property type="entry name" value="4HBT_2"/>
    <property type="match status" value="1"/>
</dbReference>